<dbReference type="Proteomes" id="UP000050556">
    <property type="component" value="Unassembled WGS sequence"/>
</dbReference>
<dbReference type="AlphaFoldDB" id="A0A0P7M3U7"/>
<reference evidence="2 3" key="1">
    <citation type="journal article" date="2015" name="Front. Microbiol.">
        <title>Genetic determinants of heat resistance in Escherichia coli.</title>
        <authorList>
            <person name="Mercer R.G."/>
            <person name="Zheng J."/>
            <person name="Garcia-Hernandez R."/>
            <person name="Ruan L."/>
            <person name="Ganzle M.G."/>
            <person name="McMullen L.M."/>
        </authorList>
    </citation>
    <scope>NUCLEOTIDE SEQUENCE [LARGE SCALE GENOMIC DNA]</scope>
    <source>
        <strain evidence="2 3">AW1.3</strain>
    </source>
</reference>
<dbReference type="Proteomes" id="UP000239554">
    <property type="component" value="Chromosome"/>
</dbReference>
<gene>
    <name evidence="2" type="ORF">ACU57_17195</name>
    <name evidence="1" type="ORF">C3F40_26500</name>
</gene>
<protein>
    <recommendedName>
        <fullName evidence="5">Tetratricopeptide repeat protein</fullName>
    </recommendedName>
</protein>
<sequence>MSGQPESKEQELLATILDYFQKGEVPDTDTIAEIERDIAKLPISERAHAYAWLNGTLGRHSDAVRLFKDAMSSGSPTIAQNYLAYLSRSAHNYEHRVELFRIVELFPSHELRLVARNAAFCIGNDKLVKKFSLKMAALYDGQEREDIINQGNYMAEQIVDFKNATRLSSRELEALCDQAEEIANKRGINCSSVSYYLGGDDDNAFIVRAQTADPQVLAEMNMELLVLLSDDSYRNSPFTSWFQSDEKRGIY</sequence>
<evidence type="ECO:0008006" key="5">
    <source>
        <dbReference type="Google" id="ProtNLM"/>
    </source>
</evidence>
<dbReference type="PATRIC" id="fig|562.7813.peg.3349"/>
<dbReference type="EMBL" id="LDYI01000116">
    <property type="protein sequence ID" value="KPO09501.1"/>
    <property type="molecule type" value="Genomic_DNA"/>
</dbReference>
<proteinExistence type="predicted"/>
<evidence type="ECO:0000313" key="3">
    <source>
        <dbReference type="Proteomes" id="UP000050556"/>
    </source>
</evidence>
<name>A0A0P7M3U7_ECOLX</name>
<evidence type="ECO:0000313" key="2">
    <source>
        <dbReference type="EMBL" id="KPO09501.1"/>
    </source>
</evidence>
<reference evidence="1 4" key="2">
    <citation type="journal article" date="2018" name="MBio">
        <title>Genomic Analysis of Hospital Plumbing Reveals Diverse Reservoir of Bacterial Plasmids Conferring Carbapenem Resistance.</title>
        <authorList>
            <consortium name="NISC Comparative Sequencing Program"/>
            <person name="Weingarten R.A."/>
            <person name="Johnson R.C."/>
            <person name="Conlan S."/>
            <person name="Ramsburg A.M."/>
            <person name="Dekker J.P."/>
            <person name="Lau A.F."/>
            <person name="Khil P."/>
            <person name="Odom R.T."/>
            <person name="Deming C."/>
            <person name="Park M."/>
            <person name="Thomas P.J."/>
            <person name="Henderson D.K."/>
            <person name="Palmore T.N."/>
            <person name="Segre J.A."/>
            <person name="Frank K.M."/>
        </authorList>
    </citation>
    <scope>NUCLEOTIDE SEQUENCE [LARGE SCALE GENOMIC DNA]</scope>
    <source>
        <strain evidence="1 4">ECONIH4</strain>
    </source>
</reference>
<dbReference type="EMBL" id="CP026399">
    <property type="protein sequence ID" value="AUY04987.1"/>
    <property type="molecule type" value="Genomic_DNA"/>
</dbReference>
<dbReference type="RefSeq" id="WP_053266456.1">
    <property type="nucleotide sequence ID" value="NZ_CP026399.1"/>
</dbReference>
<accession>A0A0P7M3U7</accession>
<organism evidence="2 3">
    <name type="scientific">Escherichia coli</name>
    <dbReference type="NCBI Taxonomy" id="562"/>
    <lineage>
        <taxon>Bacteria</taxon>
        <taxon>Pseudomonadati</taxon>
        <taxon>Pseudomonadota</taxon>
        <taxon>Gammaproteobacteria</taxon>
        <taxon>Enterobacterales</taxon>
        <taxon>Enterobacteriaceae</taxon>
        <taxon>Escherichia</taxon>
    </lineage>
</organism>
<evidence type="ECO:0000313" key="4">
    <source>
        <dbReference type="Proteomes" id="UP000239554"/>
    </source>
</evidence>
<evidence type="ECO:0000313" key="1">
    <source>
        <dbReference type="EMBL" id="AUY04987.1"/>
    </source>
</evidence>